<dbReference type="InterPro" id="IPR040305">
    <property type="entry name" value="At1g75730-like"/>
</dbReference>
<dbReference type="EMBL" id="SDMP01000006">
    <property type="protein sequence ID" value="RYR51188.1"/>
    <property type="molecule type" value="Genomic_DNA"/>
</dbReference>
<comment type="caution">
    <text evidence="2">The sequence shown here is derived from an EMBL/GenBank/DDBJ whole genome shotgun (WGS) entry which is preliminary data.</text>
</comment>
<dbReference type="PANTHER" id="PTHR34792:SF3">
    <property type="match status" value="1"/>
</dbReference>
<feature type="compositionally biased region" description="Basic residues" evidence="1">
    <location>
        <begin position="19"/>
        <end position="31"/>
    </location>
</feature>
<keyword evidence="3" id="KW-1185">Reference proteome</keyword>
<dbReference type="Proteomes" id="UP000289738">
    <property type="component" value="Chromosome A06"/>
</dbReference>
<feature type="compositionally biased region" description="Basic residues" evidence="1">
    <location>
        <begin position="1"/>
        <end position="11"/>
    </location>
</feature>
<sequence length="719" mass="79806">MDKARNLRRGAIRFSKSNNNKRPHMNHKQSKGHKLFVLKAAIGGGGDLKFSEKSKKGKVRSLSAVGKALSNCQMGCHVSEKEEQAQTLTHDDPSSSTTTIIATSKKLKVPKNFLNGVQHASVPRKLRSAMKKRSRESMLFDSEKVNHKINGILESPKKDGIKKSKVSVKEENGEEWSQREGVCGPIITKDEEEVAETLYALAGMFPDNGMNENSKQLHEESLLKNTSVLEDLKENANASSEASGIAQQESPCTEISAREVTKISSSHETVHQKHQLDFPKKEEVLMASHSTSPMIDFHSLPVMENRNTNSTHGPELCLAMGLNMYKQSQIAHMERKPDMEFEMAKDVDCKQEQHKLKDRKETGEGLAFWPNLSRVPAANKGPNWLEAAICSSKPSFMETSSSGKSSEVATQKTWKRCAVHVHISHIIHKLEVLKRGVVVEQQPKLHEFHHQMRSHDEGSKNGVLMEVPNFNGMRNNGVTSSSAPVTCQVENLRNPHQSKNGFLQQQCHYRDIQHAIPTPFAAYGPQKQSFNFLSLSSGSNGLKVDNSYDKIGTRLEALSKLQQVPYFQTLSQQNGLMSIPTTPQSQYASASYLDQLPVSGPQVRLQQPHYYGNPLCGTHYGSSTVSNKQQYQQNFWAVQLAAQGGSAANSNIMRTQYPNSQSGRHEYALSQCAQAILPRSPASLEALGSKITSISAQQQQLIASIQEKWARPSSSPFCK</sequence>
<dbReference type="PANTHER" id="PTHR34792">
    <property type="entry name" value="OS02G0121500 PROTEIN"/>
    <property type="match status" value="1"/>
</dbReference>
<feature type="region of interest" description="Disordered" evidence="1">
    <location>
        <begin position="1"/>
        <end position="31"/>
    </location>
</feature>
<protein>
    <submittedName>
        <fullName evidence="2">Uncharacterized protein</fullName>
    </submittedName>
</protein>
<organism evidence="2 3">
    <name type="scientific">Arachis hypogaea</name>
    <name type="common">Peanut</name>
    <dbReference type="NCBI Taxonomy" id="3818"/>
    <lineage>
        <taxon>Eukaryota</taxon>
        <taxon>Viridiplantae</taxon>
        <taxon>Streptophyta</taxon>
        <taxon>Embryophyta</taxon>
        <taxon>Tracheophyta</taxon>
        <taxon>Spermatophyta</taxon>
        <taxon>Magnoliopsida</taxon>
        <taxon>eudicotyledons</taxon>
        <taxon>Gunneridae</taxon>
        <taxon>Pentapetalae</taxon>
        <taxon>rosids</taxon>
        <taxon>fabids</taxon>
        <taxon>Fabales</taxon>
        <taxon>Fabaceae</taxon>
        <taxon>Papilionoideae</taxon>
        <taxon>50 kb inversion clade</taxon>
        <taxon>dalbergioids sensu lato</taxon>
        <taxon>Dalbergieae</taxon>
        <taxon>Pterocarpus clade</taxon>
        <taxon>Arachis</taxon>
    </lineage>
</organism>
<accession>A0A445CJU7</accession>
<evidence type="ECO:0000256" key="1">
    <source>
        <dbReference type="SAM" id="MobiDB-lite"/>
    </source>
</evidence>
<dbReference type="OrthoDB" id="778649at2759"/>
<evidence type="ECO:0000313" key="2">
    <source>
        <dbReference type="EMBL" id="RYR51187.1"/>
    </source>
</evidence>
<gene>
    <name evidence="2" type="ORF">Ahy_A06g026227</name>
</gene>
<reference evidence="2 3" key="1">
    <citation type="submission" date="2019-01" db="EMBL/GenBank/DDBJ databases">
        <title>Sequencing of cultivated peanut Arachis hypogaea provides insights into genome evolution and oil improvement.</title>
        <authorList>
            <person name="Chen X."/>
        </authorList>
    </citation>
    <scope>NUCLEOTIDE SEQUENCE [LARGE SCALE GENOMIC DNA]</scope>
    <source>
        <strain evidence="3">cv. Fuhuasheng</strain>
        <strain evidence="2">GDAAS-fuhuasheng2018</strain>
        <tissue evidence="2">Leaves</tissue>
    </source>
</reference>
<proteinExistence type="predicted"/>
<dbReference type="EMBL" id="SDMP01000006">
    <property type="protein sequence ID" value="RYR51187.1"/>
    <property type="molecule type" value="Genomic_DNA"/>
</dbReference>
<dbReference type="AlphaFoldDB" id="A0A445CJU7"/>
<evidence type="ECO:0000313" key="3">
    <source>
        <dbReference type="Proteomes" id="UP000289738"/>
    </source>
</evidence>
<name>A0A445CJU7_ARAHY</name>